<protein>
    <submittedName>
        <fullName evidence="2">Uncharacterized protein</fullName>
    </submittedName>
</protein>
<name>W4VIH3_9BACI</name>
<comment type="caution">
    <text evidence="2">The sequence shown here is derived from an EMBL/GenBank/DDBJ whole genome shotgun (WGS) entry which is preliminary data.</text>
</comment>
<dbReference type="STRING" id="1298598.JCM21714_1961"/>
<dbReference type="EMBL" id="BAVS01000008">
    <property type="protein sequence ID" value="GAE92936.1"/>
    <property type="molecule type" value="Genomic_DNA"/>
</dbReference>
<accession>W4VIH3</accession>
<feature type="transmembrane region" description="Helical" evidence="1">
    <location>
        <begin position="9"/>
        <end position="35"/>
    </location>
</feature>
<evidence type="ECO:0000313" key="2">
    <source>
        <dbReference type="EMBL" id="GAE92936.1"/>
    </source>
</evidence>
<organism evidence="2 3">
    <name type="scientific">Gracilibacillus boraciitolerans JCM 21714</name>
    <dbReference type="NCBI Taxonomy" id="1298598"/>
    <lineage>
        <taxon>Bacteria</taxon>
        <taxon>Bacillati</taxon>
        <taxon>Bacillota</taxon>
        <taxon>Bacilli</taxon>
        <taxon>Bacillales</taxon>
        <taxon>Bacillaceae</taxon>
        <taxon>Gracilibacillus</taxon>
    </lineage>
</organism>
<reference evidence="2 3" key="1">
    <citation type="journal article" date="2014" name="Genome Announc.">
        <title>Draft Genome Sequence of the Boron-Tolerant and Moderately Halotolerant Bacterium Gracilibacillus boraciitolerans JCM 21714T.</title>
        <authorList>
            <person name="Ahmed I."/>
            <person name="Oshima K."/>
            <person name="Suda W."/>
            <person name="Kitamura K."/>
            <person name="Iida T."/>
            <person name="Ohmori Y."/>
            <person name="Fujiwara T."/>
            <person name="Hattori M."/>
            <person name="Ohkuma M."/>
        </authorList>
    </citation>
    <scope>NUCLEOTIDE SEQUENCE [LARGE SCALE GENOMIC DNA]</scope>
    <source>
        <strain evidence="2 3">JCM 21714</strain>
    </source>
</reference>
<proteinExistence type="predicted"/>
<gene>
    <name evidence="2" type="ORF">JCM21714_1961</name>
</gene>
<evidence type="ECO:0000313" key="3">
    <source>
        <dbReference type="Proteomes" id="UP000019102"/>
    </source>
</evidence>
<keyword evidence="1" id="KW-0812">Transmembrane</keyword>
<dbReference type="RefSeq" id="WP_035722981.1">
    <property type="nucleotide sequence ID" value="NZ_BAVS01000008.1"/>
</dbReference>
<dbReference type="Proteomes" id="UP000019102">
    <property type="component" value="Unassembled WGS sequence"/>
</dbReference>
<evidence type="ECO:0000256" key="1">
    <source>
        <dbReference type="SAM" id="Phobius"/>
    </source>
</evidence>
<dbReference type="eggNOG" id="ENOG5033JNG">
    <property type="taxonomic scope" value="Bacteria"/>
</dbReference>
<dbReference type="AlphaFoldDB" id="W4VIH3"/>
<keyword evidence="1" id="KW-0472">Membrane</keyword>
<keyword evidence="3" id="KW-1185">Reference proteome</keyword>
<feature type="transmembrane region" description="Helical" evidence="1">
    <location>
        <begin position="58"/>
        <end position="81"/>
    </location>
</feature>
<sequence length="87" mass="9556">MTKDNLKGLIVLSSLMTVIGLVLLFVSVNFGIFLADNWLANEDWVDTSKYLMVVEGSINILLTVGGILFGVGLAAIIFTYYKILNNK</sequence>
<keyword evidence="1" id="KW-1133">Transmembrane helix</keyword>
<dbReference type="OrthoDB" id="2429151at2"/>